<organism evidence="1 2">
    <name type="scientific">Favolaschia claudopus</name>
    <dbReference type="NCBI Taxonomy" id="2862362"/>
    <lineage>
        <taxon>Eukaryota</taxon>
        <taxon>Fungi</taxon>
        <taxon>Dikarya</taxon>
        <taxon>Basidiomycota</taxon>
        <taxon>Agaricomycotina</taxon>
        <taxon>Agaricomycetes</taxon>
        <taxon>Agaricomycetidae</taxon>
        <taxon>Agaricales</taxon>
        <taxon>Marasmiineae</taxon>
        <taxon>Mycenaceae</taxon>
        <taxon>Favolaschia</taxon>
    </lineage>
</organism>
<keyword evidence="2" id="KW-1185">Reference proteome</keyword>
<dbReference type="Proteomes" id="UP001362999">
    <property type="component" value="Unassembled WGS sequence"/>
</dbReference>
<evidence type="ECO:0000313" key="2">
    <source>
        <dbReference type="Proteomes" id="UP001362999"/>
    </source>
</evidence>
<accession>A0AAW0D5T7</accession>
<comment type="caution">
    <text evidence="1">The sequence shown here is derived from an EMBL/GenBank/DDBJ whole genome shotgun (WGS) entry which is preliminary data.</text>
</comment>
<gene>
    <name evidence="1" type="ORF">R3P38DRAFT_3174261</name>
</gene>
<protein>
    <submittedName>
        <fullName evidence="1">Uncharacterized protein</fullName>
    </submittedName>
</protein>
<sequence>MYLSVLLQERFPELLHSRLLCTWLRIREGYPQVRESVPALLGLSLETSLWQPYHCPLLDRPEPRQPTLLKLLHQTSSLKLLHQTFPLNHRLSRVTLPPIFLQPNQPTSPLPLRQPVNLTALDRPTLEIKEKVPDSEDLEVDMEVAAVDLGGQGEVDGEEADLVRQDLQVLQGLDHRGPQDRQGVKELQEVKHRQEHQACQDCQGLPVLPDRQDHQEVEATHQIQIDHLLPMERLSLQ</sequence>
<name>A0AAW0D5T7_9AGAR</name>
<dbReference type="AlphaFoldDB" id="A0AAW0D5T7"/>
<reference evidence="1 2" key="1">
    <citation type="journal article" date="2024" name="J Genomics">
        <title>Draft genome sequencing and assembly of Favolaschia claudopus CIRM-BRFM 2984 isolated from oak limbs.</title>
        <authorList>
            <person name="Navarro D."/>
            <person name="Drula E."/>
            <person name="Chaduli D."/>
            <person name="Cazenave R."/>
            <person name="Ahrendt S."/>
            <person name="Wang J."/>
            <person name="Lipzen A."/>
            <person name="Daum C."/>
            <person name="Barry K."/>
            <person name="Grigoriev I.V."/>
            <person name="Favel A."/>
            <person name="Rosso M.N."/>
            <person name="Martin F."/>
        </authorList>
    </citation>
    <scope>NUCLEOTIDE SEQUENCE [LARGE SCALE GENOMIC DNA]</scope>
    <source>
        <strain evidence="1 2">CIRM-BRFM 2984</strain>
    </source>
</reference>
<proteinExistence type="predicted"/>
<dbReference type="EMBL" id="JAWWNJ010000009">
    <property type="protein sequence ID" value="KAK7047995.1"/>
    <property type="molecule type" value="Genomic_DNA"/>
</dbReference>
<evidence type="ECO:0000313" key="1">
    <source>
        <dbReference type="EMBL" id="KAK7047995.1"/>
    </source>
</evidence>